<comment type="similarity">
    <text evidence="2">Belongs to the dynein light intermediate chain family.</text>
</comment>
<dbReference type="GO" id="GO:0007018">
    <property type="term" value="P:microtubule-based movement"/>
    <property type="evidence" value="ECO:0007669"/>
    <property type="project" value="InterPro"/>
</dbReference>
<evidence type="ECO:0000256" key="7">
    <source>
        <dbReference type="ARBA" id="ARBA00022840"/>
    </source>
</evidence>
<keyword evidence="8" id="KW-0243">Dynein</keyword>
<proteinExistence type="inferred from homology"/>
<feature type="region of interest" description="Disordered" evidence="11">
    <location>
        <begin position="396"/>
        <end position="503"/>
    </location>
</feature>
<dbReference type="GO" id="GO:0045504">
    <property type="term" value="F:dynein heavy chain binding"/>
    <property type="evidence" value="ECO:0007669"/>
    <property type="project" value="TreeGrafter"/>
</dbReference>
<keyword evidence="9" id="KW-0505">Motor protein</keyword>
<dbReference type="InterPro" id="IPR027417">
    <property type="entry name" value="P-loop_NTPase"/>
</dbReference>
<feature type="compositionally biased region" description="Basic and acidic residues" evidence="11">
    <location>
        <begin position="491"/>
        <end position="503"/>
    </location>
</feature>
<evidence type="ECO:0000256" key="6">
    <source>
        <dbReference type="ARBA" id="ARBA00022741"/>
    </source>
</evidence>
<evidence type="ECO:0000256" key="10">
    <source>
        <dbReference type="ARBA" id="ARBA00023212"/>
    </source>
</evidence>
<dbReference type="Proteomes" id="UP001214628">
    <property type="component" value="Chromosome 1"/>
</dbReference>
<name>A0AAF0F6N7_9BASI</name>
<dbReference type="PANTHER" id="PTHR12688:SF0">
    <property type="entry name" value="DYNEIN LIGHT INTERMEDIATE CHAIN"/>
    <property type="match status" value="1"/>
</dbReference>
<keyword evidence="5" id="KW-0493">Microtubule</keyword>
<evidence type="ECO:0000256" key="8">
    <source>
        <dbReference type="ARBA" id="ARBA00023017"/>
    </source>
</evidence>
<dbReference type="PANTHER" id="PTHR12688">
    <property type="entry name" value="DYNEIN LIGHT INTERMEDIATE CHAIN"/>
    <property type="match status" value="1"/>
</dbReference>
<dbReference type="EMBL" id="CP118375">
    <property type="protein sequence ID" value="WFD41597.1"/>
    <property type="molecule type" value="Genomic_DNA"/>
</dbReference>
<dbReference type="Pfam" id="PF05783">
    <property type="entry name" value="DLIC"/>
    <property type="match status" value="2"/>
</dbReference>
<dbReference type="SUPFAM" id="SSF52540">
    <property type="entry name" value="P-loop containing nucleoside triphosphate hydrolases"/>
    <property type="match status" value="1"/>
</dbReference>
<dbReference type="GO" id="GO:0005874">
    <property type="term" value="C:microtubule"/>
    <property type="evidence" value="ECO:0007669"/>
    <property type="project" value="UniProtKB-KW"/>
</dbReference>
<dbReference type="GO" id="GO:0005868">
    <property type="term" value="C:cytoplasmic dynein complex"/>
    <property type="evidence" value="ECO:0007669"/>
    <property type="project" value="InterPro"/>
</dbReference>
<feature type="compositionally biased region" description="Polar residues" evidence="11">
    <location>
        <begin position="396"/>
        <end position="420"/>
    </location>
</feature>
<comment type="subcellular location">
    <subcellularLocation>
        <location evidence="1">Cytoplasm</location>
        <location evidence="1">Cytoskeleton</location>
    </subcellularLocation>
</comment>
<evidence type="ECO:0000256" key="11">
    <source>
        <dbReference type="SAM" id="MobiDB-lite"/>
    </source>
</evidence>
<reference evidence="12" key="1">
    <citation type="submission" date="2023-02" db="EMBL/GenBank/DDBJ databases">
        <title>Mating type loci evolution in Malassezia.</title>
        <authorList>
            <person name="Coelho M.A."/>
        </authorList>
    </citation>
    <scope>NUCLEOTIDE SEQUENCE</scope>
    <source>
        <strain evidence="12">CBS 14136</strain>
    </source>
</reference>
<evidence type="ECO:0000256" key="1">
    <source>
        <dbReference type="ARBA" id="ARBA00004245"/>
    </source>
</evidence>
<gene>
    <name evidence="12" type="ORF">MPSI1_000228</name>
</gene>
<keyword evidence="6" id="KW-0547">Nucleotide-binding</keyword>
<evidence type="ECO:0008006" key="14">
    <source>
        <dbReference type="Google" id="ProtNLM"/>
    </source>
</evidence>
<evidence type="ECO:0000256" key="4">
    <source>
        <dbReference type="ARBA" id="ARBA00022490"/>
    </source>
</evidence>
<dbReference type="GO" id="GO:0005524">
    <property type="term" value="F:ATP binding"/>
    <property type="evidence" value="ECO:0007669"/>
    <property type="project" value="UniProtKB-KW"/>
</dbReference>
<dbReference type="GO" id="GO:0035974">
    <property type="term" value="C:meiotic spindle pole body"/>
    <property type="evidence" value="ECO:0007669"/>
    <property type="project" value="TreeGrafter"/>
</dbReference>
<dbReference type="InterPro" id="IPR022780">
    <property type="entry name" value="Dynein_light_int_chain"/>
</dbReference>
<dbReference type="GO" id="GO:0000226">
    <property type="term" value="P:microtubule cytoskeleton organization"/>
    <property type="evidence" value="ECO:0007669"/>
    <property type="project" value="TreeGrafter"/>
</dbReference>
<keyword evidence="7" id="KW-0067">ATP-binding</keyword>
<evidence type="ECO:0000256" key="9">
    <source>
        <dbReference type="ARBA" id="ARBA00023175"/>
    </source>
</evidence>
<evidence type="ECO:0000256" key="3">
    <source>
        <dbReference type="ARBA" id="ARBA00022448"/>
    </source>
</evidence>
<dbReference type="AlphaFoldDB" id="A0AAF0F6N7"/>
<evidence type="ECO:0000256" key="5">
    <source>
        <dbReference type="ARBA" id="ARBA00022701"/>
    </source>
</evidence>
<accession>A0AAF0F6N7</accession>
<sequence length="503" mass="55133">MASSAEAVWAQLLSSGRHKRSVRKTLVVMGERDTGKSTLVRQISNGSEFRKGGALDYMEVVWDLSETNASQRPNIDFYGANLAQSYNLYLLGSYEKPVAATLPYAFPPVSNGSASLTSLRASLCVMVLDWRKPWTFAPQVIAWFRILHEVVENASSESSESDRDAMQTALKAIVSGSRNEDARALPTGQLGVNLGVPIVIVLSRADYIQELLNDRHISEAQLDFVQQFLRTIAARYGAAILSTTTSIPSTMSTFQELMKNQLLSQHCTIDASTNDPCTLFVPPGWDSWSKIDVLEGGWDTQGLIEMWMDAMQGSDERLLSYFGERVAPPEVSHTLEPTVEAMDQISFLAQLSKQQQALDDPKIVDNLQLGSTHSVLGPFENESTLSMPSIVQALAEQQTLRSTSSSHLSPVKTSSTSIANERTPLPVSPQKLRGTLPPYSAPITDSPKNLAKTSSPKQTEVLHSFFQSLLKKPSESPNRSPTKAQASTAKESQDPREKGIDQG</sequence>
<protein>
    <recommendedName>
        <fullName evidence="14">Dynein light intermediate chain</fullName>
    </recommendedName>
</protein>
<organism evidence="12 13">
    <name type="scientific">Malassezia psittaci</name>
    <dbReference type="NCBI Taxonomy" id="1821823"/>
    <lineage>
        <taxon>Eukaryota</taxon>
        <taxon>Fungi</taxon>
        <taxon>Dikarya</taxon>
        <taxon>Basidiomycota</taxon>
        <taxon>Ustilaginomycotina</taxon>
        <taxon>Malasseziomycetes</taxon>
        <taxon>Malasseziales</taxon>
        <taxon>Malasseziaceae</taxon>
        <taxon>Malassezia</taxon>
    </lineage>
</organism>
<keyword evidence="4" id="KW-0963">Cytoplasm</keyword>
<evidence type="ECO:0000313" key="13">
    <source>
        <dbReference type="Proteomes" id="UP001214628"/>
    </source>
</evidence>
<keyword evidence="10" id="KW-0206">Cytoskeleton</keyword>
<keyword evidence="13" id="KW-1185">Reference proteome</keyword>
<dbReference type="InterPro" id="IPR008467">
    <property type="entry name" value="Dynein1_light_intermed_chain"/>
</dbReference>
<keyword evidence="3" id="KW-0813">Transport</keyword>
<evidence type="ECO:0000256" key="2">
    <source>
        <dbReference type="ARBA" id="ARBA00006831"/>
    </source>
</evidence>
<evidence type="ECO:0000313" key="12">
    <source>
        <dbReference type="EMBL" id="WFD41597.1"/>
    </source>
</evidence>
<feature type="compositionally biased region" description="Polar residues" evidence="11">
    <location>
        <begin position="475"/>
        <end position="490"/>
    </location>
</feature>